<dbReference type="EMBL" id="JAUKPO010000014">
    <property type="protein sequence ID" value="MDO1448901.1"/>
    <property type="molecule type" value="Genomic_DNA"/>
</dbReference>
<evidence type="ECO:0000259" key="1">
    <source>
        <dbReference type="Pfam" id="PF04326"/>
    </source>
</evidence>
<reference evidence="2" key="1">
    <citation type="submission" date="2023-07" db="EMBL/GenBank/DDBJ databases">
        <title>The genome sequence of Rhodocytophaga aerolata KACC 12507.</title>
        <authorList>
            <person name="Zhang X."/>
        </authorList>
    </citation>
    <scope>NUCLEOTIDE SEQUENCE</scope>
    <source>
        <strain evidence="2">KACC 12507</strain>
    </source>
</reference>
<keyword evidence="2" id="KW-0547">Nucleotide-binding</keyword>
<evidence type="ECO:0000313" key="2">
    <source>
        <dbReference type="EMBL" id="MDO1448901.1"/>
    </source>
</evidence>
<accession>A0ABT8RB38</accession>
<gene>
    <name evidence="2" type="ORF">Q0590_21665</name>
</gene>
<sequence length="206" mass="22743">MLEQLIAQGENTTVEFKSTIESAARIAKTLVAFTNTKGGTLLVGVSDNGNITGISSELQEMQKIEQAAQFLCDPPIELSYQTISVASKKVLLISIEESKHKPHFVKEALGKQTAYVRAKDKSVPAGKGMLNLLHIEDSIQNVQLLHSRHVKALLTFLRTNEYVTAKKYAKLINISEGRAGKILKELCVSGILLLHDRQKPVMYSLK</sequence>
<dbReference type="Gene3D" id="3.30.950.30">
    <property type="entry name" value="Schlafen, AAA domain"/>
    <property type="match status" value="1"/>
</dbReference>
<dbReference type="RefSeq" id="WP_302039700.1">
    <property type="nucleotide sequence ID" value="NZ_JAUKPO010000014.1"/>
</dbReference>
<name>A0ABT8RB38_9BACT</name>
<evidence type="ECO:0000313" key="3">
    <source>
        <dbReference type="Proteomes" id="UP001168528"/>
    </source>
</evidence>
<protein>
    <submittedName>
        <fullName evidence="2">ATP-binding protein</fullName>
    </submittedName>
</protein>
<keyword evidence="2" id="KW-0067">ATP-binding</keyword>
<dbReference type="Proteomes" id="UP001168528">
    <property type="component" value="Unassembled WGS sequence"/>
</dbReference>
<proteinExistence type="predicted"/>
<dbReference type="InterPro" id="IPR038461">
    <property type="entry name" value="Schlafen_AlbA_2_dom_sf"/>
</dbReference>
<dbReference type="Pfam" id="PF04326">
    <property type="entry name" value="SLFN_AlbA_2"/>
    <property type="match status" value="1"/>
</dbReference>
<dbReference type="PANTHER" id="PTHR30595">
    <property type="entry name" value="GLPR-RELATED TRANSCRIPTIONAL REPRESSOR"/>
    <property type="match status" value="1"/>
</dbReference>
<feature type="domain" description="Schlafen AlbA-2" evidence="1">
    <location>
        <begin position="10"/>
        <end position="125"/>
    </location>
</feature>
<organism evidence="2 3">
    <name type="scientific">Rhodocytophaga aerolata</name>
    <dbReference type="NCBI Taxonomy" id="455078"/>
    <lineage>
        <taxon>Bacteria</taxon>
        <taxon>Pseudomonadati</taxon>
        <taxon>Bacteroidota</taxon>
        <taxon>Cytophagia</taxon>
        <taxon>Cytophagales</taxon>
        <taxon>Rhodocytophagaceae</taxon>
        <taxon>Rhodocytophaga</taxon>
    </lineage>
</organism>
<dbReference type="InterPro" id="IPR007421">
    <property type="entry name" value="Schlafen_AlbA_2_dom"/>
</dbReference>
<dbReference type="GO" id="GO:0005524">
    <property type="term" value="F:ATP binding"/>
    <property type="evidence" value="ECO:0007669"/>
    <property type="project" value="UniProtKB-KW"/>
</dbReference>
<comment type="caution">
    <text evidence="2">The sequence shown here is derived from an EMBL/GenBank/DDBJ whole genome shotgun (WGS) entry which is preliminary data.</text>
</comment>
<dbReference type="PANTHER" id="PTHR30595:SF6">
    <property type="entry name" value="SCHLAFEN ALBA-2 DOMAIN-CONTAINING PROTEIN"/>
    <property type="match status" value="1"/>
</dbReference>
<keyword evidence="3" id="KW-1185">Reference proteome</keyword>